<proteinExistence type="predicted"/>
<accession>A0A840D232</accession>
<sequence length="178" mass="20790">MRQTYLMNDRIYLRAVEPEDIDVMYQLENDPSMWDISNFTVPYSRYVLRQYIQDSQCDVFADKQLRLMIIDKADEQVLGTIDITDFVPLHLRGEVGIAVRKDYRQRGYASDALKLVCEYAFDFLSFHQLYAHIATDNDACMRLFLSCGFTQCGVIKDWLQAETGYKDVVLLQCLNPKK</sequence>
<comment type="caution">
    <text evidence="2">The sequence shown here is derived from an EMBL/GenBank/DDBJ whole genome shotgun (WGS) entry which is preliminary data.</text>
</comment>
<protein>
    <submittedName>
        <fullName evidence="2">Diamine N-acetyltransferase</fullName>
        <ecNumber evidence="2">2.3.1.57</ecNumber>
    </submittedName>
</protein>
<dbReference type="InterPro" id="IPR016181">
    <property type="entry name" value="Acyl_CoA_acyltransferase"/>
</dbReference>
<dbReference type="EC" id="2.3.1.57" evidence="2"/>
<dbReference type="RefSeq" id="WP_044165420.1">
    <property type="nucleotide sequence ID" value="NZ_JACIER010000010.1"/>
</dbReference>
<dbReference type="PROSITE" id="PS51186">
    <property type="entry name" value="GNAT"/>
    <property type="match status" value="1"/>
</dbReference>
<dbReference type="SUPFAM" id="SSF55729">
    <property type="entry name" value="Acyl-CoA N-acyltransferases (Nat)"/>
    <property type="match status" value="1"/>
</dbReference>
<feature type="domain" description="N-acetyltransferase" evidence="1">
    <location>
        <begin position="11"/>
        <end position="176"/>
    </location>
</feature>
<dbReference type="CDD" id="cd04301">
    <property type="entry name" value="NAT_SF"/>
    <property type="match status" value="1"/>
</dbReference>
<dbReference type="InterPro" id="IPR000182">
    <property type="entry name" value="GNAT_dom"/>
</dbReference>
<keyword evidence="3" id="KW-1185">Reference proteome</keyword>
<dbReference type="AlphaFoldDB" id="A0A840D232"/>
<evidence type="ECO:0000313" key="3">
    <source>
        <dbReference type="Proteomes" id="UP000560658"/>
    </source>
</evidence>
<evidence type="ECO:0000259" key="1">
    <source>
        <dbReference type="PROSITE" id="PS51186"/>
    </source>
</evidence>
<gene>
    <name evidence="2" type="ORF">GGR06_002667</name>
</gene>
<dbReference type="GO" id="GO:0004145">
    <property type="term" value="F:diamine N-acetyltransferase activity"/>
    <property type="evidence" value="ECO:0007669"/>
    <property type="project" value="UniProtKB-EC"/>
</dbReference>
<keyword evidence="2" id="KW-0808">Transferase</keyword>
<organism evidence="2 3">
    <name type="scientific">Bacteroides reticulotermitis</name>
    <dbReference type="NCBI Taxonomy" id="1133319"/>
    <lineage>
        <taxon>Bacteria</taxon>
        <taxon>Pseudomonadati</taxon>
        <taxon>Bacteroidota</taxon>
        <taxon>Bacteroidia</taxon>
        <taxon>Bacteroidales</taxon>
        <taxon>Bacteroidaceae</taxon>
        <taxon>Bacteroides</taxon>
    </lineage>
</organism>
<name>A0A840D232_9BACE</name>
<evidence type="ECO:0000313" key="2">
    <source>
        <dbReference type="EMBL" id="MBB4044869.1"/>
    </source>
</evidence>
<dbReference type="Gene3D" id="3.40.630.30">
    <property type="match status" value="1"/>
</dbReference>
<dbReference type="Proteomes" id="UP000560658">
    <property type="component" value="Unassembled WGS sequence"/>
</dbReference>
<dbReference type="EMBL" id="JACIER010000010">
    <property type="protein sequence ID" value="MBB4044869.1"/>
    <property type="molecule type" value="Genomic_DNA"/>
</dbReference>
<dbReference type="PANTHER" id="PTHR43415">
    <property type="entry name" value="SPERMIDINE N(1)-ACETYLTRANSFERASE"/>
    <property type="match status" value="1"/>
</dbReference>
<reference evidence="2" key="1">
    <citation type="submission" date="2020-08" db="EMBL/GenBank/DDBJ databases">
        <title>Genomic Encyclopedia of Type Strains, Phase IV (KMG-IV): sequencing the most valuable type-strain genomes for metagenomic binning, comparative biology and taxonomic classification.</title>
        <authorList>
            <person name="Goeker M."/>
        </authorList>
    </citation>
    <scope>NUCLEOTIDE SEQUENCE [LARGE SCALE GENOMIC DNA]</scope>
    <source>
        <strain evidence="2">DSM 105720</strain>
    </source>
</reference>
<keyword evidence="2" id="KW-0012">Acyltransferase</keyword>
<dbReference type="Pfam" id="PF13302">
    <property type="entry name" value="Acetyltransf_3"/>
    <property type="match status" value="1"/>
</dbReference>
<dbReference type="PANTHER" id="PTHR43415:SF3">
    <property type="entry name" value="GNAT-FAMILY ACETYLTRANSFERASE"/>
    <property type="match status" value="1"/>
</dbReference>